<dbReference type="Proteomes" id="UP001610563">
    <property type="component" value="Unassembled WGS sequence"/>
</dbReference>
<proteinExistence type="predicted"/>
<evidence type="ECO:0000256" key="1">
    <source>
        <dbReference type="SAM" id="MobiDB-lite"/>
    </source>
</evidence>
<keyword evidence="2" id="KW-0812">Transmembrane</keyword>
<protein>
    <submittedName>
        <fullName evidence="3">Uncharacterized protein</fullName>
    </submittedName>
</protein>
<feature type="transmembrane region" description="Helical" evidence="2">
    <location>
        <begin position="448"/>
        <end position="466"/>
    </location>
</feature>
<feature type="region of interest" description="Disordered" evidence="1">
    <location>
        <begin position="179"/>
        <end position="203"/>
    </location>
</feature>
<evidence type="ECO:0000313" key="4">
    <source>
        <dbReference type="Proteomes" id="UP001610563"/>
    </source>
</evidence>
<organism evidence="3 4">
    <name type="scientific">Aspergillus keveii</name>
    <dbReference type="NCBI Taxonomy" id="714993"/>
    <lineage>
        <taxon>Eukaryota</taxon>
        <taxon>Fungi</taxon>
        <taxon>Dikarya</taxon>
        <taxon>Ascomycota</taxon>
        <taxon>Pezizomycotina</taxon>
        <taxon>Eurotiomycetes</taxon>
        <taxon>Eurotiomycetidae</taxon>
        <taxon>Eurotiales</taxon>
        <taxon>Aspergillaceae</taxon>
        <taxon>Aspergillus</taxon>
        <taxon>Aspergillus subgen. Nidulantes</taxon>
    </lineage>
</organism>
<keyword evidence="2" id="KW-0472">Membrane</keyword>
<reference evidence="3 4" key="1">
    <citation type="submission" date="2024-07" db="EMBL/GenBank/DDBJ databases">
        <title>Section-level genome sequencing and comparative genomics of Aspergillus sections Usti and Cavernicolus.</title>
        <authorList>
            <consortium name="Lawrence Berkeley National Laboratory"/>
            <person name="Nybo J.L."/>
            <person name="Vesth T.C."/>
            <person name="Theobald S."/>
            <person name="Frisvad J.C."/>
            <person name="Larsen T.O."/>
            <person name="Kjaerboelling I."/>
            <person name="Rothschild-Mancinelli K."/>
            <person name="Lyhne E.K."/>
            <person name="Kogle M.E."/>
            <person name="Barry K."/>
            <person name="Clum A."/>
            <person name="Na H."/>
            <person name="Ledsgaard L."/>
            <person name="Lin J."/>
            <person name="Lipzen A."/>
            <person name="Kuo A."/>
            <person name="Riley R."/>
            <person name="Mondo S."/>
            <person name="Labutti K."/>
            <person name="Haridas S."/>
            <person name="Pangalinan J."/>
            <person name="Salamov A.A."/>
            <person name="Simmons B.A."/>
            <person name="Magnuson J.K."/>
            <person name="Chen J."/>
            <person name="Drula E."/>
            <person name="Henrissat B."/>
            <person name="Wiebenga A."/>
            <person name="Lubbers R.J."/>
            <person name="Gomes A.C."/>
            <person name="Makela M.R."/>
            <person name="Stajich J."/>
            <person name="Grigoriev I.V."/>
            <person name="Mortensen U.H."/>
            <person name="De Vries R.P."/>
            <person name="Baker S.E."/>
            <person name="Andersen M.R."/>
        </authorList>
    </citation>
    <scope>NUCLEOTIDE SEQUENCE [LARGE SCALE GENOMIC DNA]</scope>
    <source>
        <strain evidence="3 4">CBS 209.92</strain>
    </source>
</reference>
<sequence length="481" mass="52991">MPHVAGWRFRPSAHQLGRRPILFVETVSSNGRNIRTVYRYRRVPPILLPPIDFDTQTLSNKAPALAMAKSQSSTGLSLDELTKFAPTAFTTLPVRRNRHDQQAQKASSHFVDAWKNASQQQSPPSHQRRVDWETFSSSSPVGHLASLVQTECRPELLVFLAKVFDYAQIHCEIVQPGKTLPAESTSTPGSSPQSQPPSEPEAADTLAAILSTNPGYKRLQLSLASEMMEVYEDNLQCALDSASIAVNAFRVNSQEACKPLTFDEYVLRQLDMAKALEPMLLLEVNPRPTPAGLACVEDVLAPLRVAQTLALDYFSYLEVGYQGDTGAINRSSSTLSTSPSPSPSTKAVPLLMAEHGISEQDALALLRQKIVAAEKDHSDKFKTFAEDKTVPDNIVRYVDMMRLATGGLHVWASCSPRYQRKEARAHDLKRLGILGIWTWKLLSCIGQYLGLGFGFAFLCLVAVVLMQRAFVPSSSGFSFQG</sequence>
<keyword evidence="4" id="KW-1185">Reference proteome</keyword>
<keyword evidence="2" id="KW-1133">Transmembrane helix</keyword>
<gene>
    <name evidence="3" type="ORF">BJX66DRAFT_306112</name>
</gene>
<dbReference type="InterPro" id="IPR008949">
    <property type="entry name" value="Isoprenoid_synthase_dom_sf"/>
</dbReference>
<dbReference type="Gene3D" id="1.10.600.10">
    <property type="entry name" value="Farnesyl Diphosphate Synthase"/>
    <property type="match status" value="1"/>
</dbReference>
<evidence type="ECO:0000256" key="2">
    <source>
        <dbReference type="SAM" id="Phobius"/>
    </source>
</evidence>
<accession>A0ABR4G3Y2</accession>
<dbReference type="EMBL" id="JBFTWV010000058">
    <property type="protein sequence ID" value="KAL2793409.1"/>
    <property type="molecule type" value="Genomic_DNA"/>
</dbReference>
<name>A0ABR4G3Y2_9EURO</name>
<comment type="caution">
    <text evidence="3">The sequence shown here is derived from an EMBL/GenBank/DDBJ whole genome shotgun (WGS) entry which is preliminary data.</text>
</comment>
<feature type="compositionally biased region" description="Low complexity" evidence="1">
    <location>
        <begin position="183"/>
        <end position="193"/>
    </location>
</feature>
<dbReference type="SUPFAM" id="SSF48576">
    <property type="entry name" value="Terpenoid synthases"/>
    <property type="match status" value="1"/>
</dbReference>
<evidence type="ECO:0000313" key="3">
    <source>
        <dbReference type="EMBL" id="KAL2793409.1"/>
    </source>
</evidence>